<dbReference type="GeneID" id="4316933"/>
<sequence>MPTPPLLKGLGPVLEEFTLESIQADPSTSTLKKDFTALTSYNLLPKKDKTIIVPGAPPVLRPPTAPLKIKPDSGRYLLDPSGHVFPKCPLEPLFRALLISCPRLNMRDVDLVTDRRNLRLLLGFAGRKKAPFRIDIETVESTVLLSTWTPNKVSFVNGFQGFGHEFEKAATVKPDFTRGSIAYHGVVRYTLGPMRIIMRFEADACTQPPSGLLSNTRARPPTRTPTEFTVLNKGKPLSPSRIVEIKTGPAGKQLDSGTTLSQMWFSDTGILCTGNYKGQGIFPLPSVTNVKRRGKLRRWEEANTDQIRLLIGLLETLVRHLRDSPHKKVAVIHDGSGFLKLHALKNPDNKGIPSDLLSMWRGP</sequence>
<evidence type="ECO:0008006" key="3">
    <source>
        <dbReference type="Google" id="ProtNLM"/>
    </source>
</evidence>
<dbReference type="PANTHER" id="PTHR35179">
    <property type="entry name" value="PROTEIN CBG02620"/>
    <property type="match status" value="1"/>
</dbReference>
<dbReference type="Proteomes" id="UP000007963">
    <property type="component" value="Unassembled WGS sequence"/>
</dbReference>
<evidence type="ECO:0000313" key="2">
    <source>
        <dbReference type="Proteomes" id="UP000007963"/>
    </source>
</evidence>
<gene>
    <name evidence="1" type="ORF">ATEG_02194</name>
</gene>
<evidence type="ECO:0000313" key="1">
    <source>
        <dbReference type="EMBL" id="EAU37156.1"/>
    </source>
</evidence>
<dbReference type="EMBL" id="CH476596">
    <property type="protein sequence ID" value="EAU37156.1"/>
    <property type="molecule type" value="Genomic_DNA"/>
</dbReference>
<dbReference type="eggNOG" id="ENOG502QRQN">
    <property type="taxonomic scope" value="Eukaryota"/>
</dbReference>
<dbReference type="OMA" id="LWFSQTP"/>
<name>Q0CVU0_ASPTN</name>
<proteinExistence type="predicted"/>
<dbReference type="VEuPathDB" id="FungiDB:ATEG_02194"/>
<dbReference type="PANTHER" id="PTHR35179:SF2">
    <property type="entry name" value="START DOMAIN-CONTAINING PROTEIN"/>
    <property type="match status" value="1"/>
</dbReference>
<protein>
    <recommendedName>
        <fullName evidence="3">Geranylgeranyl pyrophosphate synthetase</fullName>
    </recommendedName>
</protein>
<dbReference type="AlphaFoldDB" id="Q0CVU0"/>
<reference evidence="2" key="1">
    <citation type="submission" date="2005-09" db="EMBL/GenBank/DDBJ databases">
        <title>Annotation of the Aspergillus terreus NIH2624 genome.</title>
        <authorList>
            <person name="Birren B.W."/>
            <person name="Lander E.S."/>
            <person name="Galagan J.E."/>
            <person name="Nusbaum C."/>
            <person name="Devon K."/>
            <person name="Henn M."/>
            <person name="Ma L.-J."/>
            <person name="Jaffe D.B."/>
            <person name="Butler J."/>
            <person name="Alvarez P."/>
            <person name="Gnerre S."/>
            <person name="Grabherr M."/>
            <person name="Kleber M."/>
            <person name="Mauceli E.W."/>
            <person name="Brockman W."/>
            <person name="Rounsley S."/>
            <person name="Young S.K."/>
            <person name="LaButti K."/>
            <person name="Pushparaj V."/>
            <person name="DeCaprio D."/>
            <person name="Crawford M."/>
            <person name="Koehrsen M."/>
            <person name="Engels R."/>
            <person name="Montgomery P."/>
            <person name="Pearson M."/>
            <person name="Howarth C."/>
            <person name="Larson L."/>
            <person name="Luoma S."/>
            <person name="White J."/>
            <person name="Alvarado L."/>
            <person name="Kodira C.D."/>
            <person name="Zeng Q."/>
            <person name="Oleary S."/>
            <person name="Yandava C."/>
            <person name="Denning D.W."/>
            <person name="Nierman W.C."/>
            <person name="Milne T."/>
            <person name="Madden K."/>
        </authorList>
    </citation>
    <scope>NUCLEOTIDE SEQUENCE [LARGE SCALE GENOMIC DNA]</scope>
    <source>
        <strain evidence="2">NIH 2624 / FGSC A1156</strain>
    </source>
</reference>
<dbReference type="HOGENOM" id="CLU_030046_1_0_1"/>
<dbReference type="RefSeq" id="XP_001211372.1">
    <property type="nucleotide sequence ID" value="XM_001211372.1"/>
</dbReference>
<dbReference type="OrthoDB" id="5393654at2759"/>
<dbReference type="STRING" id="341663.Q0CVU0"/>
<organism evidence="1 2">
    <name type="scientific">Aspergillus terreus (strain NIH 2624 / FGSC A1156)</name>
    <dbReference type="NCBI Taxonomy" id="341663"/>
    <lineage>
        <taxon>Eukaryota</taxon>
        <taxon>Fungi</taxon>
        <taxon>Dikarya</taxon>
        <taxon>Ascomycota</taxon>
        <taxon>Pezizomycotina</taxon>
        <taxon>Eurotiomycetes</taxon>
        <taxon>Eurotiomycetidae</taxon>
        <taxon>Eurotiales</taxon>
        <taxon>Aspergillaceae</taxon>
        <taxon>Aspergillus</taxon>
        <taxon>Aspergillus subgen. Circumdati</taxon>
    </lineage>
</organism>
<accession>Q0CVU0</accession>